<gene>
    <name evidence="1" type="ORF">CLVI_13250</name>
</gene>
<evidence type="ECO:0000313" key="1">
    <source>
        <dbReference type="EMBL" id="PRR83076.1"/>
    </source>
</evidence>
<protein>
    <submittedName>
        <fullName evidence="1">Uncharacterized protein</fullName>
    </submittedName>
</protein>
<evidence type="ECO:0000313" key="2">
    <source>
        <dbReference type="Proteomes" id="UP000239471"/>
    </source>
</evidence>
<accession>A0A2T0BGP0</accession>
<sequence length="45" mass="5202">MKTYTELLTVVIKALAESGLVDILSFKNPLEYEYLKSIFEESFLD</sequence>
<proteinExistence type="predicted"/>
<comment type="caution">
    <text evidence="1">The sequence shown here is derived from an EMBL/GenBank/DDBJ whole genome shotgun (WGS) entry which is preliminary data.</text>
</comment>
<keyword evidence="2" id="KW-1185">Reference proteome</keyword>
<reference evidence="1 2" key="1">
    <citation type="submission" date="2018-03" db="EMBL/GenBank/DDBJ databases">
        <title>Genome sequence of Clostridium vincentii DSM 10228.</title>
        <authorList>
            <person name="Poehlein A."/>
            <person name="Daniel R."/>
        </authorList>
    </citation>
    <scope>NUCLEOTIDE SEQUENCE [LARGE SCALE GENOMIC DNA]</scope>
    <source>
        <strain evidence="1 2">DSM 10228</strain>
    </source>
</reference>
<organism evidence="1 2">
    <name type="scientific">Clostridium vincentii</name>
    <dbReference type="NCBI Taxonomy" id="52704"/>
    <lineage>
        <taxon>Bacteria</taxon>
        <taxon>Bacillati</taxon>
        <taxon>Bacillota</taxon>
        <taxon>Clostridia</taxon>
        <taxon>Eubacteriales</taxon>
        <taxon>Clostridiaceae</taxon>
        <taxon>Clostridium</taxon>
    </lineage>
</organism>
<name>A0A2T0BGP0_9CLOT</name>
<dbReference type="RefSeq" id="WP_170065612.1">
    <property type="nucleotide sequence ID" value="NZ_PVXQ01000010.1"/>
</dbReference>
<dbReference type="AlphaFoldDB" id="A0A2T0BGP0"/>
<dbReference type="Proteomes" id="UP000239471">
    <property type="component" value="Unassembled WGS sequence"/>
</dbReference>
<dbReference type="EMBL" id="PVXQ01000010">
    <property type="protein sequence ID" value="PRR83076.1"/>
    <property type="molecule type" value="Genomic_DNA"/>
</dbReference>